<sequence>MTEVDRLFFALWPDEAMREQLGAAATHLRQKLRPEGRWIGPHRYHLTLHFLGDYEKLPEALAQRALEAAATVRSPRFDLPIEQAGSYRNRSIPWWLGPSQPSAPLKQLWRALRDALQAHSVPYDTKLRLSPHVTVLRDATQVLAPTPVPLVNWPVDSFALIHSHLGVDSQYRILGTWPLSGDSAPPPPDAQLGLWDA</sequence>
<keyword evidence="5" id="KW-1185">Reference proteome</keyword>
<dbReference type="Pfam" id="PF02834">
    <property type="entry name" value="LigT_PEase"/>
    <property type="match status" value="1"/>
</dbReference>
<evidence type="ECO:0000259" key="3">
    <source>
        <dbReference type="Pfam" id="PF02834"/>
    </source>
</evidence>
<dbReference type="GO" id="GO:0004113">
    <property type="term" value="F:2',3'-cyclic-nucleotide 3'-phosphodiesterase activity"/>
    <property type="evidence" value="ECO:0007669"/>
    <property type="project" value="InterPro"/>
</dbReference>
<dbReference type="EC" id="3.1.4.58" evidence="2"/>
<evidence type="ECO:0000313" key="4">
    <source>
        <dbReference type="EMBL" id="TDU28226.1"/>
    </source>
</evidence>
<dbReference type="Gene3D" id="3.90.1140.10">
    <property type="entry name" value="Cyclic phosphodiesterase"/>
    <property type="match status" value="1"/>
</dbReference>
<name>A0A4V3F597_9GAMM</name>
<dbReference type="EMBL" id="SOBT01000009">
    <property type="protein sequence ID" value="TDU28226.1"/>
    <property type="molecule type" value="Genomic_DNA"/>
</dbReference>
<feature type="short sequence motif" description="HXTX 1" evidence="2">
    <location>
        <begin position="45"/>
        <end position="48"/>
    </location>
</feature>
<comment type="catalytic activity">
    <reaction evidence="2">
        <text>a 3'-end 2',3'-cyclophospho-ribonucleotide-RNA + H2O = a 3'-end 2'-phospho-ribonucleotide-RNA + H(+)</text>
        <dbReference type="Rhea" id="RHEA:11828"/>
        <dbReference type="Rhea" id="RHEA-COMP:10464"/>
        <dbReference type="Rhea" id="RHEA-COMP:17353"/>
        <dbReference type="ChEBI" id="CHEBI:15377"/>
        <dbReference type="ChEBI" id="CHEBI:15378"/>
        <dbReference type="ChEBI" id="CHEBI:83064"/>
        <dbReference type="ChEBI" id="CHEBI:173113"/>
        <dbReference type="EC" id="3.1.4.58"/>
    </reaction>
</comment>
<keyword evidence="4" id="KW-0436">Ligase</keyword>
<feature type="active site" description="Proton acceptor" evidence="2">
    <location>
        <position position="132"/>
    </location>
</feature>
<reference evidence="4 5" key="1">
    <citation type="submission" date="2019-03" db="EMBL/GenBank/DDBJ databases">
        <title>Genomic Encyclopedia of Type Strains, Phase IV (KMG-IV): sequencing the most valuable type-strain genomes for metagenomic binning, comparative biology and taxonomic classification.</title>
        <authorList>
            <person name="Goeker M."/>
        </authorList>
    </citation>
    <scope>NUCLEOTIDE SEQUENCE [LARGE SCALE GENOMIC DNA]</scope>
    <source>
        <strain evidence="4 5">DSM 26377</strain>
    </source>
</reference>
<comment type="function">
    <text evidence="2">Hydrolyzes RNA 2',3'-cyclic phosphodiester to an RNA 2'-phosphomonoester.</text>
</comment>
<dbReference type="InterPro" id="IPR014051">
    <property type="entry name" value="Phosphoesterase_HXTX"/>
</dbReference>
<dbReference type="SUPFAM" id="SSF55144">
    <property type="entry name" value="LigT-like"/>
    <property type="match status" value="1"/>
</dbReference>
<gene>
    <name evidence="4" type="ORF">DFR24_2591</name>
</gene>
<feature type="active site" description="Proton donor" evidence="2">
    <location>
        <position position="45"/>
    </location>
</feature>
<dbReference type="InterPro" id="IPR009097">
    <property type="entry name" value="Cyclic_Pdiesterase"/>
</dbReference>
<dbReference type="GO" id="GO:0008664">
    <property type="term" value="F:RNA 2',3'-cyclic 3'-phosphodiesterase activity"/>
    <property type="evidence" value="ECO:0007669"/>
    <property type="project" value="UniProtKB-EC"/>
</dbReference>
<dbReference type="InterPro" id="IPR004175">
    <property type="entry name" value="RNA_CPDase"/>
</dbReference>
<evidence type="ECO:0000256" key="1">
    <source>
        <dbReference type="ARBA" id="ARBA00022801"/>
    </source>
</evidence>
<evidence type="ECO:0000313" key="5">
    <source>
        <dbReference type="Proteomes" id="UP000295341"/>
    </source>
</evidence>
<dbReference type="Proteomes" id="UP000295341">
    <property type="component" value="Unassembled WGS sequence"/>
</dbReference>
<accession>A0A4V3F597</accession>
<dbReference type="OrthoDB" id="7061261at2"/>
<protein>
    <recommendedName>
        <fullName evidence="2">RNA 2',3'-cyclic phosphodiesterase</fullName>
        <shortName evidence="2">RNA 2',3'-CPDase</shortName>
        <ecNumber evidence="2">3.1.4.58</ecNumber>
    </recommendedName>
</protein>
<comment type="caution">
    <text evidence="4">The sequence shown here is derived from an EMBL/GenBank/DDBJ whole genome shotgun (WGS) entry which is preliminary data.</text>
</comment>
<dbReference type="RefSeq" id="WP_133881797.1">
    <property type="nucleotide sequence ID" value="NZ_MWIN01000027.1"/>
</dbReference>
<keyword evidence="1 2" id="KW-0378">Hydrolase</keyword>
<dbReference type="HAMAP" id="MF_01940">
    <property type="entry name" value="RNA_CPDase"/>
    <property type="match status" value="1"/>
</dbReference>
<organism evidence="4 5">
    <name type="scientific">Panacagrimonas perspica</name>
    <dbReference type="NCBI Taxonomy" id="381431"/>
    <lineage>
        <taxon>Bacteria</taxon>
        <taxon>Pseudomonadati</taxon>
        <taxon>Pseudomonadota</taxon>
        <taxon>Gammaproteobacteria</taxon>
        <taxon>Nevskiales</taxon>
        <taxon>Nevskiaceae</taxon>
        <taxon>Panacagrimonas</taxon>
    </lineage>
</organism>
<feature type="domain" description="Phosphoesterase HXTX" evidence="3">
    <location>
        <begin position="12"/>
        <end position="91"/>
    </location>
</feature>
<dbReference type="PANTHER" id="PTHR35561">
    <property type="entry name" value="RNA 2',3'-CYCLIC PHOSPHODIESTERASE"/>
    <property type="match status" value="1"/>
</dbReference>
<dbReference type="AlphaFoldDB" id="A0A4V3F597"/>
<comment type="similarity">
    <text evidence="2">Belongs to the 2H phosphoesterase superfamily. ThpR family.</text>
</comment>
<evidence type="ECO:0000256" key="2">
    <source>
        <dbReference type="HAMAP-Rule" id="MF_01940"/>
    </source>
</evidence>
<dbReference type="NCBIfam" id="TIGR02258">
    <property type="entry name" value="2_5_ligase"/>
    <property type="match status" value="1"/>
</dbReference>
<dbReference type="PANTHER" id="PTHR35561:SF1">
    <property type="entry name" value="RNA 2',3'-CYCLIC PHOSPHODIESTERASE"/>
    <property type="match status" value="1"/>
</dbReference>
<dbReference type="GO" id="GO:0016874">
    <property type="term" value="F:ligase activity"/>
    <property type="evidence" value="ECO:0007669"/>
    <property type="project" value="UniProtKB-KW"/>
</dbReference>
<proteinExistence type="inferred from homology"/>
<feature type="short sequence motif" description="HXTX 2" evidence="2">
    <location>
        <begin position="132"/>
        <end position="135"/>
    </location>
</feature>